<evidence type="ECO:0000259" key="9">
    <source>
        <dbReference type="PROSITE" id="PS00125"/>
    </source>
</evidence>
<evidence type="ECO:0000256" key="2">
    <source>
        <dbReference type="ARBA" id="ARBA00022723"/>
    </source>
</evidence>
<evidence type="ECO:0000313" key="10">
    <source>
        <dbReference type="EMBL" id="OLL25793.1"/>
    </source>
</evidence>
<dbReference type="InterPro" id="IPR029052">
    <property type="entry name" value="Metallo-depent_PP-like"/>
</dbReference>
<dbReference type="OMA" id="KSMMATT"/>
<feature type="compositionally biased region" description="Pro residues" evidence="8">
    <location>
        <begin position="79"/>
        <end position="111"/>
    </location>
</feature>
<dbReference type="SMART" id="SM00156">
    <property type="entry name" value="PP2Ac"/>
    <property type="match status" value="1"/>
</dbReference>
<dbReference type="EMBL" id="LXFE01000317">
    <property type="protein sequence ID" value="OLL25793.1"/>
    <property type="molecule type" value="Genomic_DNA"/>
</dbReference>
<dbReference type="GO" id="GO:0005634">
    <property type="term" value="C:nucleus"/>
    <property type="evidence" value="ECO:0007669"/>
    <property type="project" value="TreeGrafter"/>
</dbReference>
<reference evidence="10 11" key="1">
    <citation type="submission" date="2016-04" db="EMBL/GenBank/DDBJ databases">
        <title>Evolutionary innovation and constraint leading to complex multicellularity in the Ascomycota.</title>
        <authorList>
            <person name="Cisse O."/>
            <person name="Nguyen A."/>
            <person name="Hewitt D.A."/>
            <person name="Jedd G."/>
            <person name="Stajich J.E."/>
        </authorList>
    </citation>
    <scope>NUCLEOTIDE SEQUENCE [LARGE SCALE GENOMIC DNA]</scope>
    <source>
        <strain evidence="10 11">DAH-3</strain>
    </source>
</reference>
<protein>
    <recommendedName>
        <fullName evidence="7">Serine/threonine-protein phosphatase</fullName>
        <ecNumber evidence="7">3.1.3.16</ecNumber>
    </recommendedName>
</protein>
<evidence type="ECO:0000256" key="8">
    <source>
        <dbReference type="SAM" id="MobiDB-lite"/>
    </source>
</evidence>
<dbReference type="SUPFAM" id="SSF56300">
    <property type="entry name" value="Metallo-dependent phosphatases"/>
    <property type="match status" value="1"/>
</dbReference>
<dbReference type="Proteomes" id="UP000186594">
    <property type="component" value="Unassembled WGS sequence"/>
</dbReference>
<dbReference type="FunFam" id="3.60.21.10:FF:000006">
    <property type="entry name" value="Serine/threonine-protein phosphatase"/>
    <property type="match status" value="1"/>
</dbReference>
<keyword evidence="2" id="KW-0479">Metal-binding</keyword>
<feature type="compositionally biased region" description="Polar residues" evidence="8">
    <location>
        <begin position="1"/>
        <end position="27"/>
    </location>
</feature>
<dbReference type="PIRSF" id="PIRSF000909">
    <property type="entry name" value="PPPtase_PPZ"/>
    <property type="match status" value="1"/>
</dbReference>
<dbReference type="AlphaFoldDB" id="A0A1U7LT81"/>
<organism evidence="10 11">
    <name type="scientific">Neolecta irregularis (strain DAH-3)</name>
    <dbReference type="NCBI Taxonomy" id="1198029"/>
    <lineage>
        <taxon>Eukaryota</taxon>
        <taxon>Fungi</taxon>
        <taxon>Dikarya</taxon>
        <taxon>Ascomycota</taxon>
        <taxon>Taphrinomycotina</taxon>
        <taxon>Neolectales</taxon>
        <taxon>Neolectaceae</taxon>
        <taxon>Neolecta</taxon>
    </lineage>
</organism>
<comment type="cofactor">
    <cofactor evidence="1">
        <name>Mn(2+)</name>
        <dbReference type="ChEBI" id="CHEBI:29035"/>
    </cofactor>
</comment>
<keyword evidence="11" id="KW-1185">Reference proteome</keyword>
<dbReference type="Gene3D" id="3.60.21.10">
    <property type="match status" value="1"/>
</dbReference>
<feature type="region of interest" description="Disordered" evidence="8">
    <location>
        <begin position="1"/>
        <end position="128"/>
    </location>
</feature>
<dbReference type="InterPro" id="IPR050341">
    <property type="entry name" value="PP1_catalytic_subunit"/>
</dbReference>
<comment type="caution">
    <text evidence="10">The sequence shown here is derived from an EMBL/GenBank/DDBJ whole genome shotgun (WGS) entry which is preliminary data.</text>
</comment>
<evidence type="ECO:0000256" key="3">
    <source>
        <dbReference type="ARBA" id="ARBA00022801"/>
    </source>
</evidence>
<dbReference type="GO" id="GO:0046872">
    <property type="term" value="F:metal ion binding"/>
    <property type="evidence" value="ECO:0007669"/>
    <property type="project" value="UniProtKB-KW"/>
</dbReference>
<keyword evidence="4" id="KW-0904">Protein phosphatase</keyword>
<feature type="region of interest" description="Disordered" evidence="8">
    <location>
        <begin position="439"/>
        <end position="463"/>
    </location>
</feature>
<dbReference type="Pfam" id="PF16891">
    <property type="entry name" value="STPPase_N"/>
    <property type="match status" value="1"/>
</dbReference>
<dbReference type="GO" id="GO:0000324">
    <property type="term" value="C:fungal-type vacuole"/>
    <property type="evidence" value="ECO:0007669"/>
    <property type="project" value="EnsemblFungi"/>
</dbReference>
<keyword evidence="5" id="KW-0464">Manganese</keyword>
<evidence type="ECO:0000256" key="7">
    <source>
        <dbReference type="RuleBase" id="RU004273"/>
    </source>
</evidence>
<name>A0A1U7LT81_NEOID</name>
<dbReference type="STRING" id="1198029.A0A1U7LT81"/>
<dbReference type="PRINTS" id="PR00114">
    <property type="entry name" value="STPHPHTASE"/>
</dbReference>
<comment type="similarity">
    <text evidence="6">Belongs to the PPP phosphatase family. PP-Z subfamily.</text>
</comment>
<accession>A0A1U7LT81</accession>
<dbReference type="InterPro" id="IPR011159">
    <property type="entry name" value="PPPtase_PPZ/Ppq1"/>
</dbReference>
<evidence type="ECO:0000256" key="5">
    <source>
        <dbReference type="ARBA" id="ARBA00023211"/>
    </source>
</evidence>
<evidence type="ECO:0000313" key="11">
    <source>
        <dbReference type="Proteomes" id="UP000186594"/>
    </source>
</evidence>
<dbReference type="PROSITE" id="PS00125">
    <property type="entry name" value="SER_THR_PHOSPHATASE"/>
    <property type="match status" value="1"/>
</dbReference>
<dbReference type="Pfam" id="PF00149">
    <property type="entry name" value="Metallophos"/>
    <property type="match status" value="1"/>
</dbReference>
<dbReference type="InterPro" id="IPR006186">
    <property type="entry name" value="Ser/Thr-sp_prot-phosphatase"/>
</dbReference>
<keyword evidence="3 7" id="KW-0378">Hydrolase</keyword>
<dbReference type="PANTHER" id="PTHR11668:SF484">
    <property type="entry name" value="SERINE_THREONINE-PROTEIN PHOSPHATASE PP-Z1-RELATED"/>
    <property type="match status" value="1"/>
</dbReference>
<dbReference type="OrthoDB" id="1930084at2759"/>
<comment type="catalytic activity">
    <reaction evidence="7">
        <text>O-phospho-L-threonyl-[protein] + H2O = L-threonyl-[protein] + phosphate</text>
        <dbReference type="Rhea" id="RHEA:47004"/>
        <dbReference type="Rhea" id="RHEA-COMP:11060"/>
        <dbReference type="Rhea" id="RHEA-COMP:11605"/>
        <dbReference type="ChEBI" id="CHEBI:15377"/>
        <dbReference type="ChEBI" id="CHEBI:30013"/>
        <dbReference type="ChEBI" id="CHEBI:43474"/>
        <dbReference type="ChEBI" id="CHEBI:61977"/>
        <dbReference type="EC" id="3.1.3.16"/>
    </reaction>
</comment>
<dbReference type="EC" id="3.1.3.16" evidence="7"/>
<feature type="domain" description="Serine/threonine specific protein phosphatases" evidence="9">
    <location>
        <begin position="249"/>
        <end position="254"/>
    </location>
</feature>
<dbReference type="InterPro" id="IPR031675">
    <property type="entry name" value="STPPase_N"/>
</dbReference>
<dbReference type="InterPro" id="IPR004843">
    <property type="entry name" value="Calcineurin-like_PHP"/>
</dbReference>
<dbReference type="GO" id="GO:0004722">
    <property type="term" value="F:protein serine/threonine phosphatase activity"/>
    <property type="evidence" value="ECO:0007669"/>
    <property type="project" value="UniProtKB-EC"/>
</dbReference>
<dbReference type="PANTHER" id="PTHR11668">
    <property type="entry name" value="SERINE/THREONINE PROTEIN PHOSPHATASE"/>
    <property type="match status" value="1"/>
</dbReference>
<evidence type="ECO:0000256" key="1">
    <source>
        <dbReference type="ARBA" id="ARBA00001936"/>
    </source>
</evidence>
<gene>
    <name evidence="10" type="ORF">NEOLI_004125</name>
</gene>
<feature type="compositionally biased region" description="Polar residues" evidence="8">
    <location>
        <begin position="443"/>
        <end position="463"/>
    </location>
</feature>
<evidence type="ECO:0000256" key="6">
    <source>
        <dbReference type="ARBA" id="ARBA00029458"/>
    </source>
</evidence>
<sequence>MGNSISRRPADTSTAAGLSSYPSFSKSDTQDSRRSFSSLRKSAREKLRISGPNGSETETGGRRGSIASSRRSIDESSAPPDPGSPDPLPVPLVSPPQGPACSPAPAPPDPVLPATISPPASPGALPRPATPAGLALDDYISRLLDAGYSAKVTKTVCLKNAEIFQICLAARDTFLAQSALLELAPPLKIVGDVHGQYSDLLRLFEMCGYPPSANYLFLGDYVDRGKQSLETILLLLCYKLKYPNNFFLLRGNHECANVTRVYGFYDECKRRTSIKTWKAFIDTFNCLPIASIVANKIFCVHGGLSPSLHAMSEIHTINRPTDVPDYGLLNDLLWSDPAETKDDWEPNERGVSYCFGRNVIDSFLRRFDFDLVCRAHMVVEDGYEFFNERTLVTVFSAPNYCGEFDNFGAVMSVSEELLCSFELLKPLDQIALKQEMKKRRRNNGSYTGYQSPPASQTAQSFPG</sequence>
<evidence type="ECO:0000256" key="4">
    <source>
        <dbReference type="ARBA" id="ARBA00022912"/>
    </source>
</evidence>
<proteinExistence type="inferred from homology"/>